<evidence type="ECO:0000256" key="2">
    <source>
        <dbReference type="SAM" id="MobiDB-lite"/>
    </source>
</evidence>
<dbReference type="VEuPathDB" id="FungiDB:PHYBLDRAFT_144844"/>
<dbReference type="GeneID" id="28992215"/>
<dbReference type="EMBL" id="KV440979">
    <property type="protein sequence ID" value="OAD74391.1"/>
    <property type="molecule type" value="Genomic_DNA"/>
</dbReference>
<feature type="region of interest" description="Disordered" evidence="2">
    <location>
        <begin position="33"/>
        <end position="52"/>
    </location>
</feature>
<reference evidence="4" key="1">
    <citation type="submission" date="2015-06" db="EMBL/GenBank/DDBJ databases">
        <title>Expansion of signal transduction pathways in fungi by whole-genome duplication.</title>
        <authorList>
            <consortium name="DOE Joint Genome Institute"/>
            <person name="Corrochano L.M."/>
            <person name="Kuo A."/>
            <person name="Marcet-Houben M."/>
            <person name="Polaino S."/>
            <person name="Salamov A."/>
            <person name="Villalobos J.M."/>
            <person name="Alvarez M.I."/>
            <person name="Avalos J."/>
            <person name="Benito E.P."/>
            <person name="Benoit I."/>
            <person name="Burger G."/>
            <person name="Camino L.P."/>
            <person name="Canovas D."/>
            <person name="Cerda-Olmedo E."/>
            <person name="Cheng J.-F."/>
            <person name="Dominguez A."/>
            <person name="Elias M."/>
            <person name="Eslava A.P."/>
            <person name="Glaser F."/>
            <person name="Grimwood J."/>
            <person name="Gutierrez G."/>
            <person name="Heitman J."/>
            <person name="Henrissat B."/>
            <person name="Iturriaga E.A."/>
            <person name="Lang B.F."/>
            <person name="Lavin J.L."/>
            <person name="Lee S."/>
            <person name="Li W."/>
            <person name="Lindquist E."/>
            <person name="Lopez-Garcia S."/>
            <person name="Luque E.M."/>
            <person name="Marcos A.T."/>
            <person name="Martin J."/>
            <person name="McCluskey K."/>
            <person name="Medina H.R."/>
            <person name="Miralles-Duran A."/>
            <person name="Miyazaki A."/>
            <person name="Munoz-Torres E."/>
            <person name="Oguiza J.A."/>
            <person name="Ohm R."/>
            <person name="Olmedo M."/>
            <person name="Orejas M."/>
            <person name="Ortiz-Castellanos L."/>
            <person name="Pisabarro A.G."/>
            <person name="Rodriguez-Romero J."/>
            <person name="Ruiz-Herrera J."/>
            <person name="Ruiz-Vazquez R."/>
            <person name="Sanz C."/>
            <person name="Schackwitz W."/>
            <person name="Schmutz J."/>
            <person name="Shahriari M."/>
            <person name="Shelest E."/>
            <person name="Silva-Franco F."/>
            <person name="Soanes D."/>
            <person name="Syed K."/>
            <person name="Tagua V.G."/>
            <person name="Talbot N.J."/>
            <person name="Thon M."/>
            <person name="De vries R.P."/>
            <person name="Wiebenga A."/>
            <person name="Yadav J.S."/>
            <person name="Braun E.L."/>
            <person name="Baker S."/>
            <person name="Garre V."/>
            <person name="Horwitz B."/>
            <person name="Torres-Martinez S."/>
            <person name="Idnurm A."/>
            <person name="Herrera-Estrella A."/>
            <person name="Gabaldon T."/>
            <person name="Grigoriev I.V."/>
        </authorList>
    </citation>
    <scope>NUCLEOTIDE SEQUENCE [LARGE SCALE GENOMIC DNA]</scope>
    <source>
        <strain evidence="4">NRRL 1555(-)</strain>
    </source>
</reference>
<proteinExistence type="predicted"/>
<evidence type="ECO:0000313" key="4">
    <source>
        <dbReference type="Proteomes" id="UP000077315"/>
    </source>
</evidence>
<protein>
    <submittedName>
        <fullName evidence="3">Uncharacterized protein</fullName>
    </submittedName>
</protein>
<dbReference type="AlphaFoldDB" id="A0A163ALX8"/>
<accession>A0A163ALX8</accession>
<gene>
    <name evidence="3" type="ORF">PHYBLDRAFT_144844</name>
</gene>
<evidence type="ECO:0000256" key="1">
    <source>
        <dbReference type="SAM" id="Coils"/>
    </source>
</evidence>
<evidence type="ECO:0000313" key="3">
    <source>
        <dbReference type="EMBL" id="OAD74391.1"/>
    </source>
</evidence>
<feature type="coiled-coil region" evidence="1">
    <location>
        <begin position="1"/>
        <end position="32"/>
    </location>
</feature>
<dbReference type="Proteomes" id="UP000077315">
    <property type="component" value="Unassembled WGS sequence"/>
</dbReference>
<keyword evidence="4" id="KW-1185">Reference proteome</keyword>
<dbReference type="InParanoid" id="A0A163ALX8"/>
<name>A0A163ALX8_PHYB8</name>
<organism evidence="3 4">
    <name type="scientific">Phycomyces blakesleeanus (strain ATCC 8743b / DSM 1359 / FGSC 10004 / NBRC 33097 / NRRL 1555)</name>
    <dbReference type="NCBI Taxonomy" id="763407"/>
    <lineage>
        <taxon>Eukaryota</taxon>
        <taxon>Fungi</taxon>
        <taxon>Fungi incertae sedis</taxon>
        <taxon>Mucoromycota</taxon>
        <taxon>Mucoromycotina</taxon>
        <taxon>Mucoromycetes</taxon>
        <taxon>Mucorales</taxon>
        <taxon>Phycomycetaceae</taxon>
        <taxon>Phycomyces</taxon>
    </lineage>
</organism>
<dbReference type="RefSeq" id="XP_018292431.1">
    <property type="nucleotide sequence ID" value="XM_018431309.1"/>
</dbReference>
<sequence length="105" mass="11767">MQELLLALKKGQQELQKEQEKIRLEISDMHKNMNSQTNLEPTPVHDNIGGPVLRPVPNIKAITLRHICKMMGQDLGDQIQAGASYPKKTRATCAPGMHFYSKDTA</sequence>
<keyword evidence="1" id="KW-0175">Coiled coil</keyword>